<dbReference type="EMBL" id="AHEV01000023">
    <property type="protein sequence ID" value="EJR37152.1"/>
    <property type="molecule type" value="Genomic_DNA"/>
</dbReference>
<evidence type="ECO:0000313" key="5">
    <source>
        <dbReference type="Proteomes" id="UP000006976"/>
    </source>
</evidence>
<protein>
    <submittedName>
        <fullName evidence="3">Uncharacterized protein</fullName>
    </submittedName>
</protein>
<evidence type="ECO:0000313" key="6">
    <source>
        <dbReference type="Proteomes" id="UP000194131"/>
    </source>
</evidence>
<keyword evidence="8" id="KW-1185">Reference proteome</keyword>
<gene>
    <name evidence="3" type="ORF">BACWE_31880</name>
    <name evidence="4" type="ORF">I6G81_07325</name>
    <name evidence="1" type="ORF">III_04021</name>
    <name evidence="2" type="ORF">S3E15_02555</name>
</gene>
<dbReference type="Proteomes" id="UP000194131">
    <property type="component" value="Unassembled WGS sequence"/>
</dbReference>
<dbReference type="Proteomes" id="UP000236165">
    <property type="component" value="Unassembled WGS sequence"/>
</dbReference>
<reference evidence="4 8" key="4">
    <citation type="submission" date="2020-12" db="EMBL/GenBank/DDBJ databases">
        <title>FDA dAtabase for Regulatory Grade micrObial Sequences (FDA-ARGOS): Supporting development and validation of Infectious Disease Dx tests.</title>
        <authorList>
            <person name="Nelson B."/>
            <person name="Plummer A."/>
            <person name="Tallon L."/>
            <person name="Sadzewicz L."/>
            <person name="Zhao X."/>
            <person name="Boylan J."/>
            <person name="Ott S."/>
            <person name="Bowen H."/>
            <person name="Vavikolanu K."/>
            <person name="Mehta A."/>
            <person name="Aluvathingal J."/>
            <person name="Nadendla S."/>
            <person name="Myers T."/>
            <person name="Yan Y."/>
            <person name="Sichtig H."/>
        </authorList>
    </citation>
    <scope>NUCLEOTIDE SEQUENCE [LARGE SCALE GENOMIC DNA]</scope>
    <source>
        <strain evidence="4 8">FDAARGOS_924</strain>
    </source>
</reference>
<organism evidence="3 7">
    <name type="scientific">Bacillus mycoides</name>
    <dbReference type="NCBI Taxonomy" id="1405"/>
    <lineage>
        <taxon>Bacteria</taxon>
        <taxon>Bacillati</taxon>
        <taxon>Bacillota</taxon>
        <taxon>Bacilli</taxon>
        <taxon>Bacillales</taxon>
        <taxon>Bacillaceae</taxon>
        <taxon>Bacillus</taxon>
        <taxon>Bacillus cereus group</taxon>
    </lineage>
</organism>
<accession>J8HVS0</accession>
<dbReference type="KEGG" id="bmyo:BG05_4552"/>
<evidence type="ECO:0000313" key="8">
    <source>
        <dbReference type="Proteomes" id="UP000596196"/>
    </source>
</evidence>
<evidence type="ECO:0000313" key="7">
    <source>
        <dbReference type="Proteomes" id="UP000236165"/>
    </source>
</evidence>
<evidence type="ECO:0000313" key="2">
    <source>
        <dbReference type="EMBL" id="OSX96077.1"/>
    </source>
</evidence>
<dbReference type="Proteomes" id="UP000596196">
    <property type="component" value="Chromosome"/>
</dbReference>
<dbReference type="AlphaFoldDB" id="A0A0B5SJ74"/>
<accession>A0A084J566</accession>
<evidence type="ECO:0000313" key="3">
    <source>
        <dbReference type="EMBL" id="PJN70148.1"/>
    </source>
</evidence>
<reference evidence="2 6" key="3">
    <citation type="submission" date="2016-12" db="EMBL/GenBank/DDBJ databases">
        <title>Genome Sequences of Twelve Sporeforming Bacillus Species Isolated from Foods.</title>
        <authorList>
            <person name="De Jong A."/>
            <person name="Holsappel S."/>
            <person name="Kuipers O.P."/>
        </authorList>
    </citation>
    <scope>NUCLEOTIDE SEQUENCE [LARGE SCALE GENOMIC DNA]</scope>
    <source>
        <strain evidence="2 6">S3E15</strain>
    </source>
</reference>
<evidence type="ECO:0000313" key="1">
    <source>
        <dbReference type="EMBL" id="EJR37152.1"/>
    </source>
</evidence>
<dbReference type="EMBL" id="MKZQ01000035">
    <property type="protein sequence ID" value="PJN70148.1"/>
    <property type="molecule type" value="Genomic_DNA"/>
</dbReference>
<reference evidence="1 5" key="1">
    <citation type="submission" date="2012-04" db="EMBL/GenBank/DDBJ databases">
        <title>The Genome Sequence of Bacillus cereus VD078.</title>
        <authorList>
            <consortium name="The Broad Institute Genome Sequencing Platform"/>
            <consortium name="The Broad Institute Genome Sequencing Center for Infectious Disease"/>
            <person name="Feldgarden M."/>
            <person name="Van der Auwera G.A."/>
            <person name="Mahillon J."/>
            <person name="Duprez V."/>
            <person name="Timmery S."/>
            <person name="Mattelet C."/>
            <person name="Dierick K."/>
            <person name="Sun M."/>
            <person name="Yu Z."/>
            <person name="Zhu L."/>
            <person name="Hu X."/>
            <person name="Shank E.B."/>
            <person name="Swiecicka I."/>
            <person name="Hansen B.M."/>
            <person name="Andrup L."/>
            <person name="Young S.K."/>
            <person name="Zeng Q."/>
            <person name="Gargeya S."/>
            <person name="Fitzgerald M."/>
            <person name="Haas B."/>
            <person name="Abouelleil A."/>
            <person name="Alvarado L."/>
            <person name="Arachchi H.M."/>
            <person name="Berlin A."/>
            <person name="Chapman S.B."/>
            <person name="Goldberg J."/>
            <person name="Griggs A."/>
            <person name="Gujja S."/>
            <person name="Hansen M."/>
            <person name="Howarth C."/>
            <person name="Imamovic A."/>
            <person name="Larimer J."/>
            <person name="McCowen C."/>
            <person name="Montmayeur A."/>
            <person name="Murphy C."/>
            <person name="Neiman D."/>
            <person name="Pearson M."/>
            <person name="Priest M."/>
            <person name="Roberts A."/>
            <person name="Saif S."/>
            <person name="Shea T."/>
            <person name="Sisk P."/>
            <person name="Sykes S."/>
            <person name="Wortman J."/>
            <person name="Nusbaum C."/>
            <person name="Birren B."/>
        </authorList>
    </citation>
    <scope>NUCLEOTIDE SEQUENCE [LARGE SCALE GENOMIC DNA]</scope>
    <source>
        <strain evidence="1 5">VD078</strain>
    </source>
</reference>
<dbReference type="EMBL" id="CP065877">
    <property type="protein sequence ID" value="QQA17266.1"/>
    <property type="molecule type" value="Genomic_DNA"/>
</dbReference>
<dbReference type="Proteomes" id="UP000006976">
    <property type="component" value="Unassembled WGS sequence"/>
</dbReference>
<name>A0A0B5SJ74_BACMY</name>
<dbReference type="EMBL" id="MRWU01000002">
    <property type="protein sequence ID" value="OSX96077.1"/>
    <property type="molecule type" value="Genomic_DNA"/>
</dbReference>
<proteinExistence type="predicted"/>
<dbReference type="RefSeq" id="WP_002126183.1">
    <property type="nucleotide sequence ID" value="NZ_CM125442.1"/>
</dbReference>
<reference evidence="3 7" key="2">
    <citation type="submission" date="2016-10" db="EMBL/GenBank/DDBJ databases">
        <title>Genome Sequence of Bacillus weihenstephanensis GM6LP.</title>
        <authorList>
            <person name="Poehlein A."/>
            <person name="Wemheuer F."/>
            <person name="Hollensteiner J."/>
            <person name="Wemheuer B."/>
        </authorList>
    </citation>
    <scope>NUCLEOTIDE SEQUENCE [LARGE SCALE GENOMIC DNA]</scope>
    <source>
        <strain evidence="3 7">GM6LP</strain>
    </source>
</reference>
<evidence type="ECO:0000313" key="4">
    <source>
        <dbReference type="EMBL" id="QQA17266.1"/>
    </source>
</evidence>
<sequence>MMFEIVGSFIAILLFLFSYIQLKKVRHHETTTYFDGLDGVHNSITHDSGGDI</sequence>
<accession>A0A0B5SJ74</accession>